<dbReference type="OMA" id="ATVCICD"/>
<dbReference type="PANTHER" id="PTHR31731">
    <property type="match status" value="1"/>
</dbReference>
<gene>
    <name evidence="4" type="ORF">KK1_049710</name>
    <name evidence="5" type="ORF">KK1_050039</name>
</gene>
<feature type="chain" id="PRO_5007809641" evidence="2">
    <location>
        <begin position="25"/>
        <end position="109"/>
    </location>
</feature>
<protein>
    <submittedName>
        <fullName evidence="5">14 kDa proline-rich protein DC2.15</fullName>
    </submittedName>
</protein>
<evidence type="ECO:0000313" key="5">
    <source>
        <dbReference type="EMBL" id="KYP78446.1"/>
    </source>
</evidence>
<dbReference type="OrthoDB" id="1421092at2759"/>
<name>A0A151UGK8_CAJCA</name>
<dbReference type="AlphaFoldDB" id="A0A151UGK8"/>
<reference evidence="5 6" key="1">
    <citation type="journal article" date="2012" name="Nat. Biotechnol.">
        <title>Draft genome sequence of pigeonpea (Cajanus cajan), an orphan legume crop of resource-poor farmers.</title>
        <authorList>
            <person name="Varshney R.K."/>
            <person name="Chen W."/>
            <person name="Li Y."/>
            <person name="Bharti A.K."/>
            <person name="Saxena R.K."/>
            <person name="Schlueter J.A."/>
            <person name="Donoghue M.T."/>
            <person name="Azam S."/>
            <person name="Fan G."/>
            <person name="Whaley A.M."/>
            <person name="Farmer A.D."/>
            <person name="Sheridan J."/>
            <person name="Iwata A."/>
            <person name="Tuteja R."/>
            <person name="Penmetsa R.V."/>
            <person name="Wu W."/>
            <person name="Upadhyaya H.D."/>
            <person name="Yang S.P."/>
            <person name="Shah T."/>
            <person name="Saxena K.B."/>
            <person name="Michael T."/>
            <person name="McCombie W.R."/>
            <person name="Yang B."/>
            <person name="Zhang G."/>
            <person name="Yang H."/>
            <person name="Wang J."/>
            <person name="Spillane C."/>
            <person name="Cook D.R."/>
            <person name="May G.D."/>
            <person name="Xu X."/>
            <person name="Jackson S.A."/>
        </authorList>
    </citation>
    <scope>NUCLEOTIDE SEQUENCE [LARGE SCALE GENOMIC DNA]</scope>
    <source>
        <strain evidence="6">cv. Asha</strain>
    </source>
</reference>
<proteinExistence type="inferred from homology"/>
<dbReference type="InterPro" id="IPR051636">
    <property type="entry name" value="Plant_LTP/defense-related"/>
</dbReference>
<evidence type="ECO:0000313" key="4">
    <source>
        <dbReference type="EMBL" id="KYP78380.1"/>
    </source>
</evidence>
<dbReference type="InterPro" id="IPR027923">
    <property type="entry name" value="Hydrophob_seed_dom"/>
</dbReference>
<dbReference type="Gramene" id="C.cajan_48669.t">
    <property type="protein sequence ID" value="C.cajan_48669.t.cds1"/>
    <property type="gene ID" value="C.cajan_48669"/>
</dbReference>
<dbReference type="CDD" id="cd01958">
    <property type="entry name" value="HPS_like"/>
    <property type="match status" value="1"/>
</dbReference>
<dbReference type="Gene3D" id="1.10.110.10">
    <property type="entry name" value="Plant lipid-transfer and hydrophobic proteins"/>
    <property type="match status" value="1"/>
</dbReference>
<organism evidence="5 6">
    <name type="scientific">Cajanus cajan</name>
    <name type="common">Pigeon pea</name>
    <name type="synonym">Cajanus indicus</name>
    <dbReference type="NCBI Taxonomy" id="3821"/>
    <lineage>
        <taxon>Eukaryota</taxon>
        <taxon>Viridiplantae</taxon>
        <taxon>Streptophyta</taxon>
        <taxon>Embryophyta</taxon>
        <taxon>Tracheophyta</taxon>
        <taxon>Spermatophyta</taxon>
        <taxon>Magnoliopsida</taxon>
        <taxon>eudicotyledons</taxon>
        <taxon>Gunneridae</taxon>
        <taxon>Pentapetalae</taxon>
        <taxon>rosids</taxon>
        <taxon>fabids</taxon>
        <taxon>Fabales</taxon>
        <taxon>Fabaceae</taxon>
        <taxon>Papilionoideae</taxon>
        <taxon>50 kb inversion clade</taxon>
        <taxon>NPAAA clade</taxon>
        <taxon>indigoferoid/millettioid clade</taxon>
        <taxon>Phaseoleae</taxon>
        <taxon>Cajanus</taxon>
    </lineage>
</organism>
<accession>A0A151UGK8</accession>
<comment type="similarity">
    <text evidence="1">Belongs to the plant LTP family. PEARLI1 subfamily.</text>
</comment>
<feature type="signal peptide" evidence="2">
    <location>
        <begin position="1"/>
        <end position="24"/>
    </location>
</feature>
<dbReference type="EMBL" id="AGCT01049896">
    <property type="protein sequence ID" value="KYP78380.1"/>
    <property type="molecule type" value="Genomic_DNA"/>
</dbReference>
<keyword evidence="6" id="KW-1185">Reference proteome</keyword>
<dbReference type="Pfam" id="PF14547">
    <property type="entry name" value="Hydrophob_seed"/>
    <property type="match status" value="1"/>
</dbReference>
<dbReference type="STRING" id="3821.A0A151UGK8"/>
<dbReference type="EMBL" id="AGCT01051841">
    <property type="protein sequence ID" value="KYP78446.1"/>
    <property type="molecule type" value="Genomic_DNA"/>
</dbReference>
<dbReference type="Gramene" id="C.cajan_46883.t">
    <property type="protein sequence ID" value="C.cajan_46883.t.cds1"/>
    <property type="gene ID" value="C.cajan_46883"/>
</dbReference>
<dbReference type="SUPFAM" id="SSF47699">
    <property type="entry name" value="Bifunctional inhibitor/lipid-transfer protein/seed storage 2S albumin"/>
    <property type="match status" value="1"/>
</dbReference>
<evidence type="ECO:0000256" key="1">
    <source>
        <dbReference type="ARBA" id="ARBA00008965"/>
    </source>
</evidence>
<evidence type="ECO:0000256" key="2">
    <source>
        <dbReference type="SAM" id="SignalP"/>
    </source>
</evidence>
<feature type="domain" description="Hydrophobic seed protein" evidence="3">
    <location>
        <begin position="38"/>
        <end position="103"/>
    </location>
</feature>
<comment type="caution">
    <text evidence="5">The sequence shown here is derived from an EMBL/GenBank/DDBJ whole genome shotgun (WGS) entry which is preliminary data.</text>
</comment>
<sequence>MGSKSVASIILLSLNLFFFSMVSSQTAAPPAQGEECPELGLCLNILGGNIIGSPSDCCPLLDGLADIDAVVCICDQLRSRILGLPINLDINLIAIFNACGRNTTNLICN</sequence>
<keyword evidence="2" id="KW-0732">Signal</keyword>
<evidence type="ECO:0000259" key="3">
    <source>
        <dbReference type="Pfam" id="PF14547"/>
    </source>
</evidence>
<evidence type="ECO:0000313" key="6">
    <source>
        <dbReference type="Proteomes" id="UP000075243"/>
    </source>
</evidence>
<dbReference type="Proteomes" id="UP000075243">
    <property type="component" value="Unassembled WGS sequence"/>
</dbReference>
<dbReference type="InterPro" id="IPR036312">
    <property type="entry name" value="Bifun_inhib/LTP/seed_sf"/>
</dbReference>